<keyword evidence="1" id="KW-0812">Transmembrane</keyword>
<keyword evidence="1" id="KW-0472">Membrane</keyword>
<dbReference type="Proteomes" id="UP001178507">
    <property type="component" value="Unassembled WGS sequence"/>
</dbReference>
<evidence type="ECO:0000313" key="2">
    <source>
        <dbReference type="EMBL" id="CAJ1375681.1"/>
    </source>
</evidence>
<feature type="transmembrane region" description="Helical" evidence="1">
    <location>
        <begin position="152"/>
        <end position="170"/>
    </location>
</feature>
<protein>
    <submittedName>
        <fullName evidence="2">Uncharacterized protein</fullName>
    </submittedName>
</protein>
<feature type="transmembrane region" description="Helical" evidence="1">
    <location>
        <begin position="112"/>
        <end position="132"/>
    </location>
</feature>
<feature type="transmembrane region" description="Helical" evidence="1">
    <location>
        <begin position="61"/>
        <end position="79"/>
    </location>
</feature>
<gene>
    <name evidence="2" type="ORF">EVOR1521_LOCUS4907</name>
</gene>
<keyword evidence="1" id="KW-1133">Transmembrane helix</keyword>
<comment type="caution">
    <text evidence="2">The sequence shown here is derived from an EMBL/GenBank/DDBJ whole genome shotgun (WGS) entry which is preliminary data.</text>
</comment>
<proteinExistence type="predicted"/>
<evidence type="ECO:0000256" key="1">
    <source>
        <dbReference type="SAM" id="Phobius"/>
    </source>
</evidence>
<sequence>MTQMAPADAQANSKFAARDTANIVLSVLLLSVFMGGSYIWLSASSDSYQCNKAMSDVVVKWYNLSMALGSASLILWHYLDTDPFKVRYVVYGRPEIAPVQRDFLHIQRMSTFTVWSNITSSLFFCCSAVLGFLGHERAPPALCTANQVLWELTFPLAFFVNIVVTFVLIPSIKKMRDMDKLDRILRLRPQLLHNGLALAAAMEAVLAAPPLAIAHFPVLVLFGTVYVVFSWYFFMQTGIFHYMFLDHRFQYQPLALLLLLALLAAVYCVGSVALTHATSSAWARLGILVFALGTCTWRKGELSPNQSSFAKLLAS</sequence>
<accession>A0AA36HV66</accession>
<feature type="transmembrane region" description="Helical" evidence="1">
    <location>
        <begin position="21"/>
        <end position="41"/>
    </location>
</feature>
<organism evidence="2 3">
    <name type="scientific">Effrenium voratum</name>
    <dbReference type="NCBI Taxonomy" id="2562239"/>
    <lineage>
        <taxon>Eukaryota</taxon>
        <taxon>Sar</taxon>
        <taxon>Alveolata</taxon>
        <taxon>Dinophyceae</taxon>
        <taxon>Suessiales</taxon>
        <taxon>Symbiodiniaceae</taxon>
        <taxon>Effrenium</taxon>
    </lineage>
</organism>
<feature type="transmembrane region" description="Helical" evidence="1">
    <location>
        <begin position="191"/>
        <end position="208"/>
    </location>
</feature>
<dbReference type="EMBL" id="CAUJNA010000335">
    <property type="protein sequence ID" value="CAJ1375681.1"/>
    <property type="molecule type" value="Genomic_DNA"/>
</dbReference>
<feature type="transmembrane region" description="Helical" evidence="1">
    <location>
        <begin position="254"/>
        <end position="275"/>
    </location>
</feature>
<dbReference type="AlphaFoldDB" id="A0AA36HV66"/>
<evidence type="ECO:0000313" key="3">
    <source>
        <dbReference type="Proteomes" id="UP001178507"/>
    </source>
</evidence>
<keyword evidence="3" id="KW-1185">Reference proteome</keyword>
<reference evidence="2" key="1">
    <citation type="submission" date="2023-08" db="EMBL/GenBank/DDBJ databases">
        <authorList>
            <person name="Chen Y."/>
            <person name="Shah S."/>
            <person name="Dougan E. K."/>
            <person name="Thang M."/>
            <person name="Chan C."/>
        </authorList>
    </citation>
    <scope>NUCLEOTIDE SEQUENCE</scope>
</reference>
<name>A0AA36HV66_9DINO</name>
<feature type="transmembrane region" description="Helical" evidence="1">
    <location>
        <begin position="214"/>
        <end position="234"/>
    </location>
</feature>